<dbReference type="SMART" id="SM00577">
    <property type="entry name" value="CPDc"/>
    <property type="match status" value="1"/>
</dbReference>
<dbReference type="PANTHER" id="PTHR12210">
    <property type="entry name" value="DULLARD PROTEIN PHOSPHATASE"/>
    <property type="match status" value="1"/>
</dbReference>
<evidence type="ECO:0000256" key="2">
    <source>
        <dbReference type="SAM" id="MobiDB-lite"/>
    </source>
</evidence>
<feature type="transmembrane region" description="Helical" evidence="1">
    <location>
        <begin position="139"/>
        <end position="160"/>
    </location>
</feature>
<gene>
    <name evidence="4" type="ORF">NLI96_g9685</name>
</gene>
<dbReference type="Gene3D" id="3.40.50.1000">
    <property type="entry name" value="HAD superfamily/HAD-like"/>
    <property type="match status" value="1"/>
</dbReference>
<dbReference type="Pfam" id="PF03031">
    <property type="entry name" value="NIF"/>
    <property type="match status" value="1"/>
</dbReference>
<reference evidence="4" key="1">
    <citation type="submission" date="2022-07" db="EMBL/GenBank/DDBJ databases">
        <title>Genome Sequence of Physisporinus lineatus.</title>
        <authorList>
            <person name="Buettner E."/>
        </authorList>
    </citation>
    <scope>NUCLEOTIDE SEQUENCE</scope>
    <source>
        <strain evidence="4">VT162</strain>
    </source>
</reference>
<organism evidence="4 5">
    <name type="scientific">Meripilus lineatus</name>
    <dbReference type="NCBI Taxonomy" id="2056292"/>
    <lineage>
        <taxon>Eukaryota</taxon>
        <taxon>Fungi</taxon>
        <taxon>Dikarya</taxon>
        <taxon>Basidiomycota</taxon>
        <taxon>Agaricomycotina</taxon>
        <taxon>Agaricomycetes</taxon>
        <taxon>Polyporales</taxon>
        <taxon>Meripilaceae</taxon>
        <taxon>Meripilus</taxon>
    </lineage>
</organism>
<comment type="similarity">
    <text evidence="1">Belongs to the TIM50 family.</text>
</comment>
<dbReference type="AlphaFoldDB" id="A0AAD5Y9Y2"/>
<sequence>MNSLNYLSRQFDVLAAARTPPSTPSQESIHLLPDPSQDGSPLKRVQTWSTKSFLFSSHPPLPSSSLKRSYSSPGDVFPQPVASSSTTPSRPTSSSPSRRRSIPSSKRPAVSPSPPRRSSVSSQDKTACPKSRSKRLTNLFRRIFLLNVLLSLCNYLIALWRSLMRLPFLSSLHRVGPEIVVATPIEDSTDEEGKDSEEDESKEQDNSTVSIVPHSIPIDTSLPPSSQTPTLDINPVTRADVISIPPHSQPELSFVLESTPSPSSLVLSSPYPSPSSRTPTPTPGEPKSTLIKTLRQKTLVLDLDETLIHSTSSKMYNGSGGILSSFGIGRRNKGVGHTVEVVLGGRSTLYHVYKRPFVDYFLRKVSAWYTLVIFTASMQEYADPVIDWLDAGRGIIHGRFFREVSISIPSCEPTVVSIVRLY</sequence>
<evidence type="ECO:0000313" key="5">
    <source>
        <dbReference type="Proteomes" id="UP001212997"/>
    </source>
</evidence>
<dbReference type="CDD" id="cd07521">
    <property type="entry name" value="HAD_FCP1-like"/>
    <property type="match status" value="1"/>
</dbReference>
<feature type="region of interest" description="Disordered" evidence="2">
    <location>
        <begin position="17"/>
        <end position="131"/>
    </location>
</feature>
<evidence type="ECO:0000259" key="3">
    <source>
        <dbReference type="PROSITE" id="PS50969"/>
    </source>
</evidence>
<feature type="region of interest" description="Disordered" evidence="2">
    <location>
        <begin position="265"/>
        <end position="288"/>
    </location>
</feature>
<feature type="region of interest" description="Disordered" evidence="2">
    <location>
        <begin position="183"/>
        <end position="232"/>
    </location>
</feature>
<dbReference type="EMBL" id="JANAWD010000503">
    <property type="protein sequence ID" value="KAJ3478536.1"/>
    <property type="molecule type" value="Genomic_DNA"/>
</dbReference>
<feature type="compositionally biased region" description="Low complexity" evidence="2">
    <location>
        <begin position="265"/>
        <end position="279"/>
    </location>
</feature>
<feature type="compositionally biased region" description="Low complexity" evidence="2">
    <location>
        <begin position="52"/>
        <end position="73"/>
    </location>
</feature>
<dbReference type="SUPFAM" id="SSF56784">
    <property type="entry name" value="HAD-like"/>
    <property type="match status" value="1"/>
</dbReference>
<keyword evidence="1" id="KW-0812">Transmembrane</keyword>
<keyword evidence="1" id="KW-0496">Mitochondrion</keyword>
<comment type="caution">
    <text evidence="4">The sequence shown here is derived from an EMBL/GenBank/DDBJ whole genome shotgun (WGS) entry which is preliminary data.</text>
</comment>
<keyword evidence="1" id="KW-1133">Transmembrane helix</keyword>
<dbReference type="InterPro" id="IPR023214">
    <property type="entry name" value="HAD_sf"/>
</dbReference>
<keyword evidence="1" id="KW-0809">Transit peptide</keyword>
<comment type="subunit">
    <text evidence="1">Component of the TIM23 complex.</text>
</comment>
<name>A0AAD5Y9Y2_9APHY</name>
<proteinExistence type="inferred from homology"/>
<comment type="function">
    <text evidence="1">Essential component of the TIM23 complex, a complex that mediates the translocation of transit peptide-containing proteins across the mitochondrial inner membrane.</text>
</comment>
<dbReference type="GO" id="GO:0015031">
    <property type="term" value="P:protein transport"/>
    <property type="evidence" value="ECO:0007669"/>
    <property type="project" value="UniProtKB-KW"/>
</dbReference>
<evidence type="ECO:0000256" key="1">
    <source>
        <dbReference type="RuleBase" id="RU365079"/>
    </source>
</evidence>
<feature type="compositionally biased region" description="Acidic residues" evidence="2">
    <location>
        <begin position="187"/>
        <end position="202"/>
    </location>
</feature>
<accession>A0AAD5Y9Y2</accession>
<comment type="subcellular location">
    <subcellularLocation>
        <location evidence="1">Mitochondrion inner membrane</location>
        <topology evidence="1">Single-pass membrane protein</topology>
    </subcellularLocation>
</comment>
<evidence type="ECO:0000313" key="4">
    <source>
        <dbReference type="EMBL" id="KAJ3478536.1"/>
    </source>
</evidence>
<dbReference type="Proteomes" id="UP001212997">
    <property type="component" value="Unassembled WGS sequence"/>
</dbReference>
<protein>
    <recommendedName>
        <fullName evidence="1">Mitochondrial import inner membrane translocase subunit TIM50</fullName>
    </recommendedName>
</protein>
<keyword evidence="1" id="KW-0811">Translocation</keyword>
<feature type="compositionally biased region" description="Polar residues" evidence="2">
    <location>
        <begin position="222"/>
        <end position="231"/>
    </location>
</feature>
<keyword evidence="5" id="KW-1185">Reference proteome</keyword>
<dbReference type="GO" id="GO:0005744">
    <property type="term" value="C:TIM23 mitochondrial import inner membrane translocase complex"/>
    <property type="evidence" value="ECO:0007669"/>
    <property type="project" value="UniProtKB-UniRule"/>
</dbReference>
<dbReference type="PROSITE" id="PS50969">
    <property type="entry name" value="FCP1"/>
    <property type="match status" value="1"/>
</dbReference>
<keyword evidence="1" id="KW-0472">Membrane</keyword>
<keyword evidence="1" id="KW-0653">Protein transport</keyword>
<keyword evidence="1" id="KW-0813">Transport</keyword>
<dbReference type="InterPro" id="IPR036412">
    <property type="entry name" value="HAD-like_sf"/>
</dbReference>
<dbReference type="InterPro" id="IPR004274">
    <property type="entry name" value="FCP1_dom"/>
</dbReference>
<dbReference type="InterPro" id="IPR050365">
    <property type="entry name" value="TIM50"/>
</dbReference>
<feature type="domain" description="FCP1 homology" evidence="3">
    <location>
        <begin position="292"/>
        <end position="422"/>
    </location>
</feature>
<feature type="compositionally biased region" description="Low complexity" evidence="2">
    <location>
        <begin position="83"/>
        <end position="122"/>
    </location>
</feature>